<dbReference type="InterPro" id="IPR050583">
    <property type="entry name" value="Mycobacterial_A85_antigen"/>
</dbReference>
<dbReference type="PANTHER" id="PTHR48098">
    <property type="entry name" value="ENTEROCHELIN ESTERASE-RELATED"/>
    <property type="match status" value="1"/>
</dbReference>
<feature type="binding site" evidence="2">
    <location>
        <position position="449"/>
    </location>
    <ligand>
        <name>a divalent metal cation</name>
        <dbReference type="ChEBI" id="CHEBI:60240"/>
    </ligand>
</feature>
<feature type="active site" description="Proton donor/acceptor" evidence="1">
    <location>
        <position position="502"/>
    </location>
</feature>
<evidence type="ECO:0000256" key="1">
    <source>
        <dbReference type="PIRSR" id="PIRSR605511-1"/>
    </source>
</evidence>
<dbReference type="Gene3D" id="3.40.50.1820">
    <property type="entry name" value="alpha/beta hydrolase"/>
    <property type="match status" value="1"/>
</dbReference>
<dbReference type="Gene3D" id="2.120.10.30">
    <property type="entry name" value="TolB, C-terminal domain"/>
    <property type="match status" value="1"/>
</dbReference>
<feature type="binding site" evidence="2">
    <location>
        <position position="502"/>
    </location>
    <ligand>
        <name>a divalent metal cation</name>
        <dbReference type="ChEBI" id="CHEBI:60240"/>
    </ligand>
</feature>
<dbReference type="SUPFAM" id="SSF53474">
    <property type="entry name" value="alpha/beta-Hydrolases"/>
    <property type="match status" value="1"/>
</dbReference>
<dbReference type="Pfam" id="PF08450">
    <property type="entry name" value="SGL"/>
    <property type="match status" value="1"/>
</dbReference>
<dbReference type="InterPro" id="IPR029058">
    <property type="entry name" value="AB_hydrolase_fold"/>
</dbReference>
<dbReference type="InterPro" id="IPR013658">
    <property type="entry name" value="SGL"/>
</dbReference>
<feature type="domain" description="SMP-30/Gluconolactonase/LRE-like region" evidence="4">
    <location>
        <begin position="325"/>
        <end position="557"/>
    </location>
</feature>
<feature type="signal peptide" evidence="3">
    <location>
        <begin position="1"/>
        <end position="22"/>
    </location>
</feature>
<dbReference type="Pfam" id="PF00756">
    <property type="entry name" value="Esterase"/>
    <property type="match status" value="1"/>
</dbReference>
<keyword evidence="3" id="KW-0732">Signal</keyword>
<keyword evidence="2" id="KW-0479">Metal-binding</keyword>
<evidence type="ECO:0000256" key="3">
    <source>
        <dbReference type="SAM" id="SignalP"/>
    </source>
</evidence>
<keyword evidence="6" id="KW-1185">Reference proteome</keyword>
<name>A0A1T5BMW1_9BACT</name>
<dbReference type="PANTHER" id="PTHR48098:SF3">
    <property type="entry name" value="IRON(III) ENTEROBACTIN ESTERASE"/>
    <property type="match status" value="1"/>
</dbReference>
<dbReference type="GO" id="GO:0046872">
    <property type="term" value="F:metal ion binding"/>
    <property type="evidence" value="ECO:0007669"/>
    <property type="project" value="UniProtKB-KW"/>
</dbReference>
<dbReference type="InterPro" id="IPR011042">
    <property type="entry name" value="6-blade_b-propeller_TolB-like"/>
</dbReference>
<evidence type="ECO:0000259" key="4">
    <source>
        <dbReference type="Pfam" id="PF08450"/>
    </source>
</evidence>
<protein>
    <submittedName>
        <fullName evidence="5">Sugar lactone lactonase YvrE</fullName>
    </submittedName>
</protein>
<dbReference type="InterPro" id="IPR005511">
    <property type="entry name" value="SMP-30"/>
</dbReference>
<evidence type="ECO:0000256" key="2">
    <source>
        <dbReference type="PIRSR" id="PIRSR605511-2"/>
    </source>
</evidence>
<dbReference type="SUPFAM" id="SSF63829">
    <property type="entry name" value="Calcium-dependent phosphotriesterase"/>
    <property type="match status" value="1"/>
</dbReference>
<dbReference type="InterPro" id="IPR000801">
    <property type="entry name" value="Esterase-like"/>
</dbReference>
<feature type="binding site" evidence="2">
    <location>
        <position position="405"/>
    </location>
    <ligand>
        <name>substrate</name>
    </ligand>
</feature>
<comment type="cofactor">
    <cofactor evidence="2">
        <name>Zn(2+)</name>
        <dbReference type="ChEBI" id="CHEBI:29105"/>
    </cofactor>
    <text evidence="2">Binds 1 divalent metal cation per subunit.</text>
</comment>
<organism evidence="5 6">
    <name type="scientific">Dyadobacter psychrophilus</name>
    <dbReference type="NCBI Taxonomy" id="651661"/>
    <lineage>
        <taxon>Bacteria</taxon>
        <taxon>Pseudomonadati</taxon>
        <taxon>Bacteroidota</taxon>
        <taxon>Cytophagia</taxon>
        <taxon>Cytophagales</taxon>
        <taxon>Spirosomataceae</taxon>
        <taxon>Dyadobacter</taxon>
    </lineage>
</organism>
<dbReference type="Proteomes" id="UP000190897">
    <property type="component" value="Unassembled WGS sequence"/>
</dbReference>
<dbReference type="PRINTS" id="PR01790">
    <property type="entry name" value="SMP30FAMILY"/>
</dbReference>
<dbReference type="OrthoDB" id="241638at2"/>
<keyword evidence="2" id="KW-0862">Zinc</keyword>
<proteinExistence type="predicted"/>
<dbReference type="RefSeq" id="WP_082213043.1">
    <property type="nucleotide sequence ID" value="NZ_FUZA01000001.1"/>
</dbReference>
<dbReference type="AlphaFoldDB" id="A0A1T5BMW1"/>
<dbReference type="EMBL" id="FUZA01000001">
    <property type="protein sequence ID" value="SKB48203.1"/>
    <property type="molecule type" value="Genomic_DNA"/>
</dbReference>
<reference evidence="6" key="1">
    <citation type="submission" date="2017-02" db="EMBL/GenBank/DDBJ databases">
        <authorList>
            <person name="Varghese N."/>
            <person name="Submissions S."/>
        </authorList>
    </citation>
    <scope>NUCLEOTIDE SEQUENCE [LARGE SCALE GENOMIC DNA]</scope>
    <source>
        <strain evidence="6">DSM 22270</strain>
    </source>
</reference>
<feature type="chain" id="PRO_5013295674" evidence="3">
    <location>
        <begin position="23"/>
        <end position="585"/>
    </location>
</feature>
<evidence type="ECO:0000313" key="5">
    <source>
        <dbReference type="EMBL" id="SKB48203.1"/>
    </source>
</evidence>
<dbReference type="STRING" id="651661.SAMN05660293_00457"/>
<gene>
    <name evidence="5" type="ORF">SAMN05660293_00457</name>
</gene>
<sequence length="585" mass="65152">MHFLRTLIFVFCISIKTLHAQAPTENYPEDPASEEQAGVPKGEVLKFTFDQSKVFPGTWREYWVYIPAQYKADKPACVYINQDGVQWKAPVVFDNLIHKGEMPVTIGVFVMHGKVKAANASEANDRFNRSFEYDGLGDAYARFILEEILPEVEKQKASDGRQIRLSKNGNDRAIGGSSSGAVCAFTAAWERPDAFTRVYSAIGTYVGLRGADRYHTLVRKYEPKPIRIFLQDGANDLNIYAGDWWMANQTMLRALTFAGYEVKHQWGEGGHNGKQGTALFPEAMRYLWKDWPKPVKAGTSQNQMLDAILIPGQEWELVSEGYKFTEGIAANQSGEIFFQDIPNSKTYKIGLDGKVVTINEDSQNASGAEFDKEGNRYEVAKKSLSIVRYDAKNTKQEIAKDIAGNDLTVAHNGNVYVTAPDGREKPSTIYLIRPNGEKVVADKGLLFANGVALSADQTLLYATESASHWIWAYQIQPDGTLSHKQKFGWLHVRDSEENAWADGIACDRDGRIYVATRSGIQVLDQTGRVNAILPTPNGAASNMAFGGKDLDTMYVTANEKIYRRKLNVKGANGWDMPNKPDAPKL</sequence>
<evidence type="ECO:0000313" key="6">
    <source>
        <dbReference type="Proteomes" id="UP000190897"/>
    </source>
</evidence>
<accession>A0A1T5BMW1</accession>